<keyword evidence="3" id="KW-1185">Reference proteome</keyword>
<organism evidence="2 3">
    <name type="scientific">Candidatus Nitrotoga arctica</name>
    <dbReference type="NCBI Taxonomy" id="453162"/>
    <lineage>
        <taxon>Bacteria</taxon>
        <taxon>Pseudomonadati</taxon>
        <taxon>Pseudomonadota</taxon>
        <taxon>Betaproteobacteria</taxon>
        <taxon>Nitrosomonadales</taxon>
        <taxon>Gallionellaceae</taxon>
        <taxon>Candidatus Nitrotoga</taxon>
    </lineage>
</organism>
<dbReference type="Proteomes" id="UP000839052">
    <property type="component" value="Chromosome"/>
</dbReference>
<name>A0ABM8YWC6_9PROT</name>
<keyword evidence="1" id="KW-0812">Transmembrane</keyword>
<feature type="transmembrane region" description="Helical" evidence="1">
    <location>
        <begin position="124"/>
        <end position="146"/>
    </location>
</feature>
<dbReference type="RefSeq" id="WP_239795830.1">
    <property type="nucleotide sequence ID" value="NZ_OU912926.1"/>
</dbReference>
<keyword evidence="1" id="KW-1133">Transmembrane helix</keyword>
<evidence type="ECO:0000313" key="2">
    <source>
        <dbReference type="EMBL" id="CAG9931777.1"/>
    </source>
</evidence>
<evidence type="ECO:0000256" key="1">
    <source>
        <dbReference type="SAM" id="Phobius"/>
    </source>
</evidence>
<gene>
    <name evidence="2" type="ORF">NTG6680_0524</name>
</gene>
<reference evidence="2 3" key="1">
    <citation type="submission" date="2021-10" db="EMBL/GenBank/DDBJ databases">
        <authorList>
            <person name="Koch H."/>
        </authorList>
    </citation>
    <scope>NUCLEOTIDE SEQUENCE [LARGE SCALE GENOMIC DNA]</scope>
    <source>
        <strain evidence="2">6680</strain>
    </source>
</reference>
<protein>
    <recommendedName>
        <fullName evidence="4">Transmembrane protein</fullName>
    </recommendedName>
</protein>
<dbReference type="EMBL" id="OU912926">
    <property type="protein sequence ID" value="CAG9931777.1"/>
    <property type="molecule type" value="Genomic_DNA"/>
</dbReference>
<accession>A0ABM8YWC6</accession>
<proteinExistence type="predicted"/>
<evidence type="ECO:0000313" key="3">
    <source>
        <dbReference type="Proteomes" id="UP000839052"/>
    </source>
</evidence>
<feature type="transmembrane region" description="Helical" evidence="1">
    <location>
        <begin position="32"/>
        <end position="55"/>
    </location>
</feature>
<keyword evidence="1" id="KW-0472">Membrane</keyword>
<feature type="transmembrane region" description="Helical" evidence="1">
    <location>
        <begin position="304"/>
        <end position="325"/>
    </location>
</feature>
<sequence>MALPNVAITDDLGHVRALPNAKPDNTREDTSAVSWGAIVAGAAAAAALSLILLILGTGLGLSSVSPWAHSGISATTFGVSTILWVTFTQLVASGMGGYLAGRLRTKWVAAHTDEVYFRDTAHGFLAWAVASLVTAALLTSVIGSIISGGIQAGASVAGGIATTATAARAGGAAAAGSEMATSGSDGGPMGYFVDYLFRKDMSTAASASSPAGSGTKSASAMEETTVAPSSEVARIFMNTVQTGTLAVEDVKYVGQIVSQRTGLTQRDAEKRVSDTYARMQAKLHDAEVATKDAANKARKASAYAALWIFISLLGGAFVASLAATYGGRRRDL</sequence>
<evidence type="ECO:0008006" key="4">
    <source>
        <dbReference type="Google" id="ProtNLM"/>
    </source>
</evidence>